<name>A0A9Q3C2W6_9BASI</name>
<reference evidence="1" key="1">
    <citation type="submission" date="2021-03" db="EMBL/GenBank/DDBJ databases">
        <title>Draft genome sequence of rust myrtle Austropuccinia psidii MF-1, a brazilian biotype.</title>
        <authorList>
            <person name="Quecine M.C."/>
            <person name="Pachon D.M.R."/>
            <person name="Bonatelli M.L."/>
            <person name="Correr F.H."/>
            <person name="Franceschini L.M."/>
            <person name="Leite T.F."/>
            <person name="Margarido G.R.A."/>
            <person name="Almeida C.A."/>
            <person name="Ferrarezi J.A."/>
            <person name="Labate C.A."/>
        </authorList>
    </citation>
    <scope>NUCLEOTIDE SEQUENCE</scope>
    <source>
        <strain evidence="1">MF-1</strain>
    </source>
</reference>
<organism evidence="1 2">
    <name type="scientific">Austropuccinia psidii MF-1</name>
    <dbReference type="NCBI Taxonomy" id="1389203"/>
    <lineage>
        <taxon>Eukaryota</taxon>
        <taxon>Fungi</taxon>
        <taxon>Dikarya</taxon>
        <taxon>Basidiomycota</taxon>
        <taxon>Pucciniomycotina</taxon>
        <taxon>Pucciniomycetes</taxon>
        <taxon>Pucciniales</taxon>
        <taxon>Sphaerophragmiaceae</taxon>
        <taxon>Austropuccinia</taxon>
    </lineage>
</organism>
<comment type="caution">
    <text evidence="1">The sequence shown here is derived from an EMBL/GenBank/DDBJ whole genome shotgun (WGS) entry which is preliminary data.</text>
</comment>
<dbReference type="EMBL" id="AVOT02004289">
    <property type="protein sequence ID" value="MBW0475953.1"/>
    <property type="molecule type" value="Genomic_DNA"/>
</dbReference>
<evidence type="ECO:0000313" key="2">
    <source>
        <dbReference type="Proteomes" id="UP000765509"/>
    </source>
</evidence>
<dbReference type="AlphaFoldDB" id="A0A9Q3C2W6"/>
<accession>A0A9Q3C2W6</accession>
<evidence type="ECO:0000313" key="1">
    <source>
        <dbReference type="EMBL" id="MBW0475953.1"/>
    </source>
</evidence>
<keyword evidence="2" id="KW-1185">Reference proteome</keyword>
<proteinExistence type="predicted"/>
<protein>
    <submittedName>
        <fullName evidence="1">Uncharacterized protein</fullName>
    </submittedName>
</protein>
<sequence length="185" mass="20204">MPTLTHELASTPLPNPLWPLPCLQSHSDLKICLHRCHLSCSPPAASSRYASEATPLPYASSHLLLTILALTQWLKDMPLIPPLPLLILSGPYHPYTHVVPSKYAFHATNPSLPSPSIQFSTPAVYHSYSPTEPSIYASDAANPSTFSPLPTPHLLYHSPFLCSCIRAIVYGGLLVHMMNPFTGIC</sequence>
<dbReference type="Proteomes" id="UP000765509">
    <property type="component" value="Unassembled WGS sequence"/>
</dbReference>
<gene>
    <name evidence="1" type="ORF">O181_015668</name>
</gene>